<evidence type="ECO:0000259" key="4">
    <source>
        <dbReference type="Pfam" id="PF08190"/>
    </source>
</evidence>
<dbReference type="Proteomes" id="UP000827284">
    <property type="component" value="Unassembled WGS sequence"/>
</dbReference>
<feature type="domain" description="PIH1 N-terminal" evidence="4">
    <location>
        <begin position="111"/>
        <end position="231"/>
    </location>
</feature>
<dbReference type="InterPro" id="IPR012981">
    <property type="entry name" value="PIH1_N"/>
</dbReference>
<dbReference type="GO" id="GO:0005737">
    <property type="term" value="C:cytoplasm"/>
    <property type="evidence" value="ECO:0007669"/>
    <property type="project" value="TreeGrafter"/>
</dbReference>
<comment type="caution">
    <text evidence="6">The sequence shown here is derived from an EMBL/GenBank/DDBJ whole genome shotgun (WGS) entry which is preliminary data.</text>
</comment>
<comment type="similarity">
    <text evidence="1">Belongs to the PIH1 family.</text>
</comment>
<dbReference type="OrthoDB" id="5135119at2759"/>
<evidence type="ECO:0000256" key="3">
    <source>
        <dbReference type="SAM" id="MobiDB-lite"/>
    </source>
</evidence>
<feature type="region of interest" description="Disordered" evidence="3">
    <location>
        <begin position="1"/>
        <end position="38"/>
    </location>
</feature>
<dbReference type="PANTHER" id="PTHR22997">
    <property type="entry name" value="PIH1 DOMAIN-CONTAINING PROTEIN 1"/>
    <property type="match status" value="1"/>
</dbReference>
<dbReference type="GO" id="GO:0006364">
    <property type="term" value="P:rRNA processing"/>
    <property type="evidence" value="ECO:0007669"/>
    <property type="project" value="TreeGrafter"/>
</dbReference>
<reference evidence="6" key="2">
    <citation type="journal article" date="2022" name="Microbiol. Resour. Announc.">
        <title>Whole-Genome Sequence of Entomortierella parvispora E1425, a Mucoromycotan Fungus Associated with Burkholderiaceae-Related Endosymbiotic Bacteria.</title>
        <authorList>
            <person name="Herlambang A."/>
            <person name="Guo Y."/>
            <person name="Takashima Y."/>
            <person name="Narisawa K."/>
            <person name="Ohta H."/>
            <person name="Nishizawa T."/>
        </authorList>
    </citation>
    <scope>NUCLEOTIDE SEQUENCE</scope>
    <source>
        <strain evidence="6">E1425</strain>
    </source>
</reference>
<proteinExistence type="inferred from homology"/>
<evidence type="ECO:0000259" key="5">
    <source>
        <dbReference type="Pfam" id="PF18201"/>
    </source>
</evidence>
<sequence length="393" mass="43835">MSFLDFSANDRQGNQGNGAFMLNPSATAPSSKDQDAADEEALMAEFQKNPQAALSLAERYLEASQAPQYRQPINTLMTELLPVAGFVVETRTTKASGQVPIGTELKEFSKDTPIFINICHADSMPKPTPAVVSEEEIQKAINAVEGATYQVPFQLSPPREYQNKSNKTYLVVDACIHTQPYKRTETDLDFKLYIMELAMEWVEEKCRMDLSRSFSLPDVKSKDELKARSVILPKAGPIQEVEASSGTERPQEIEDSSKKMKKKFLDFGGDDTSAPKASPILLPGQFFVPAAGKDNIILQSRFIPCKRGTLGIIVEIKLPNHKSIEDVTLDVVLPDKLVLHSKSQGQDVDHGKEYHAEVDMPNEPIDLDTISAEFNKDTRTLRVYTLKKRRNKN</sequence>
<dbReference type="GO" id="GO:0097255">
    <property type="term" value="C:R2TP complex"/>
    <property type="evidence" value="ECO:0007669"/>
    <property type="project" value="TreeGrafter"/>
</dbReference>
<dbReference type="Pfam" id="PF18201">
    <property type="entry name" value="PIH1_CS"/>
    <property type="match status" value="1"/>
</dbReference>
<dbReference type="AlphaFoldDB" id="A0A9P3H1H2"/>
<dbReference type="PANTHER" id="PTHR22997:SF0">
    <property type="entry name" value="PIH1 DOMAIN-CONTAINING PROTEIN 1"/>
    <property type="match status" value="1"/>
</dbReference>
<name>A0A9P3H1H2_9FUNG</name>
<evidence type="ECO:0000313" key="6">
    <source>
        <dbReference type="EMBL" id="GJJ67993.1"/>
    </source>
</evidence>
<protein>
    <recommendedName>
        <fullName evidence="2">PIH1 domain-containing protein 1</fullName>
    </recommendedName>
</protein>
<evidence type="ECO:0000256" key="2">
    <source>
        <dbReference type="ARBA" id="ARBA00040540"/>
    </source>
</evidence>
<evidence type="ECO:0000256" key="1">
    <source>
        <dbReference type="ARBA" id="ARBA00008511"/>
    </source>
</evidence>
<feature type="domain" description="PIH1D1/2/3 CS-like" evidence="5">
    <location>
        <begin position="312"/>
        <end position="383"/>
    </location>
</feature>
<organism evidence="6 7">
    <name type="scientific">Entomortierella parvispora</name>
    <dbReference type="NCBI Taxonomy" id="205924"/>
    <lineage>
        <taxon>Eukaryota</taxon>
        <taxon>Fungi</taxon>
        <taxon>Fungi incertae sedis</taxon>
        <taxon>Mucoromycota</taxon>
        <taxon>Mortierellomycotina</taxon>
        <taxon>Mortierellomycetes</taxon>
        <taxon>Mortierellales</taxon>
        <taxon>Mortierellaceae</taxon>
        <taxon>Entomortierella</taxon>
    </lineage>
</organism>
<dbReference type="EMBL" id="BQFW01000001">
    <property type="protein sequence ID" value="GJJ67993.1"/>
    <property type="molecule type" value="Genomic_DNA"/>
</dbReference>
<dbReference type="InterPro" id="IPR041442">
    <property type="entry name" value="PIH1D1/2/3_CS-like"/>
</dbReference>
<keyword evidence="7" id="KW-1185">Reference proteome</keyword>
<dbReference type="Pfam" id="PF08190">
    <property type="entry name" value="PIH1"/>
    <property type="match status" value="1"/>
</dbReference>
<reference evidence="6" key="1">
    <citation type="submission" date="2021-11" db="EMBL/GenBank/DDBJ databases">
        <authorList>
            <person name="Herlambang A."/>
            <person name="Guo Y."/>
            <person name="Takashima Y."/>
            <person name="Nishizawa T."/>
        </authorList>
    </citation>
    <scope>NUCLEOTIDE SEQUENCE</scope>
    <source>
        <strain evidence="6">E1425</strain>
    </source>
</reference>
<dbReference type="GO" id="GO:1990904">
    <property type="term" value="C:ribonucleoprotein complex"/>
    <property type="evidence" value="ECO:0007669"/>
    <property type="project" value="TreeGrafter"/>
</dbReference>
<dbReference type="GO" id="GO:0000492">
    <property type="term" value="P:box C/D snoRNP assembly"/>
    <property type="evidence" value="ECO:0007669"/>
    <property type="project" value="TreeGrafter"/>
</dbReference>
<accession>A0A9P3H1H2</accession>
<evidence type="ECO:0000313" key="7">
    <source>
        <dbReference type="Proteomes" id="UP000827284"/>
    </source>
</evidence>
<gene>
    <name evidence="6" type="ORF">EMPS_00339</name>
</gene>
<dbReference type="InterPro" id="IPR050734">
    <property type="entry name" value="PIH1/Kintoun_subfamily"/>
</dbReference>